<accession>A0A915AQL7</accession>
<dbReference type="Pfam" id="PF14225">
    <property type="entry name" value="MOR2-PAG1_C"/>
    <property type="match status" value="1"/>
</dbReference>
<keyword evidence="5" id="KW-1185">Reference proteome</keyword>
<dbReference type="GO" id="GO:0031175">
    <property type="term" value="P:neuron projection development"/>
    <property type="evidence" value="ECO:0007669"/>
    <property type="project" value="TreeGrafter"/>
</dbReference>
<dbReference type="PANTHER" id="PTHR12295">
    <property type="entry name" value="FURRY-RELATED"/>
    <property type="match status" value="1"/>
</dbReference>
<evidence type="ECO:0000259" key="3">
    <source>
        <dbReference type="Pfam" id="PF14225"/>
    </source>
</evidence>
<dbReference type="GO" id="GO:0030427">
    <property type="term" value="C:site of polarized growth"/>
    <property type="evidence" value="ECO:0007669"/>
    <property type="project" value="TreeGrafter"/>
</dbReference>
<dbReference type="InterPro" id="IPR045842">
    <property type="entry name" value="Fry_C"/>
</dbReference>
<evidence type="ECO:0000256" key="1">
    <source>
        <dbReference type="SAM" id="MobiDB-lite"/>
    </source>
</evidence>
<dbReference type="InterPro" id="IPR025481">
    <property type="entry name" value="Cell_Morphogen_C"/>
</dbReference>
<dbReference type="GO" id="GO:0005938">
    <property type="term" value="C:cell cortex"/>
    <property type="evidence" value="ECO:0007669"/>
    <property type="project" value="TreeGrafter"/>
</dbReference>
<dbReference type="Pfam" id="PF19421">
    <property type="entry name" value="Fry_C"/>
    <property type="match status" value="1"/>
</dbReference>
<feature type="domain" description="Cell morphogenesis protein C-terminal" evidence="3">
    <location>
        <begin position="1939"/>
        <end position="2195"/>
    </location>
</feature>
<evidence type="ECO:0000259" key="4">
    <source>
        <dbReference type="Pfam" id="PF19421"/>
    </source>
</evidence>
<dbReference type="Proteomes" id="UP000887569">
    <property type="component" value="Unplaced"/>
</dbReference>
<feature type="domain" description="Protein furry C-terminal" evidence="4">
    <location>
        <begin position="2409"/>
        <end position="2787"/>
    </location>
</feature>
<feature type="region of interest" description="Disordered" evidence="1">
    <location>
        <begin position="2367"/>
        <end position="2415"/>
    </location>
</feature>
<dbReference type="PANTHER" id="PTHR12295:SF30">
    <property type="entry name" value="PROTEIN FURRY"/>
    <property type="match status" value="1"/>
</dbReference>
<dbReference type="InterPro" id="IPR025614">
    <property type="entry name" value="Cell_morpho_N"/>
</dbReference>
<name>A0A915AQL7_PARUN</name>
<sequence length="2794" mass="310920">RLSDVMMSSVEPSTNGPGARKEIVRRKSDPGTCRIAAGESITAAELPWGSLKFVPISNIDYTVLPSQFAVKSLLGDLFGLFDRKLQSVLDDEHPEKLLSKCLQIGDDTYMDNLMRALNGVCEHCLPSVLSTTIQWYEKQLALTSDETGDKRVRFDKRQLAVHYLLCVVLIEILPQIHFFPEACEQSVSYIVTLAFKEVSYRDPGTLGLNYNNFLSVAERYAEVLGVLSQSHAPLIQRTFLAQLAELKKETPVTPATVNNIIALLMAMKFFRVKTNEVGDFEMGIRFLDELGQYYLDVKHKDIKHAVAGLLVEILLPVAAQIKTEANIPALISFVDKLYAPTFELVNKKRDKMAAFPLLTCLLCISQSKFFLSNWTQFLTSTLASLKSKDSKVSRVALESLYRLLWVYVIRNNCEGNTTTRNRLESICNSLFPKGNRAIIPRDAPLNIFVKIIHFIAQQKLDFAFKEIIFDLLGCNRAHSVLKSSLYPERMNIGIRALMVIANGLQQKEGPPDMPRSMASNATQRMKKIYISRPLTADIARSIGLEQYYAPCRKAFDTILRTLDAQVGKPLLLTAAQTRGKEPEELLTGEVKPKLDLFRTCVAAIPRLLPDSMSHAELVELLIRMNVHIDEELRVHAAQTLQTLMGECVDWREDIVHTILNFLTNHLLDTYPTLLDSSLRLLHQLMFTWKTAAHLERKRDLNGTGEKENGFVNPLKMQISPLLSNSVALALHSVEGFALAMMCQYRTQSRKIAINILKEVRQLLLLVTPQQHDKPVIEVLDSATPYVINKYIEHVPLSERQFWNQDFSSASDKIGCIETDNCLVNSDRGNEYFYWDPWACALSGYCEYQFLIAQCPTAVFYAWPVINVRLNACNSFVDPSNPQNESRASLLRSSKSKGTASSVCGESLGQDSYLSLWQKYIVMACALAPPPPNSVSSVARSFSPTTSLDSDSVFRSLTSSVRGPRVPTSSASGFYQKMVGMLRWEQMTDMRDSVVLGVGSTSPLAFESLLDEMKVVLRETMERKADNNARRKRRKDLLRLQIIRVLQVATFRGVLPVSGCIDPESGLCQVLVDFIESMRQNLESDQDRDVALLTNLRLHFAKTIALLINSISPDKRRNLIAGDKKQSLFFLFTSWCSRSIASNDRRSVQYRRARREGEVGTYVEQRAVEAMCALLCCGPIFESTKSIGEDGYLYGWLETLLDSTNPTLEKLVESTLSMMLDLNDETAQLLDWTVNVCYSKAAPVAAKCFRALVMLFSKREYPCEFDSLFVLCQMLAADSDSCVSEPAIELLHLLRRQFLDDSLTTAHAESGMHNFSTNQLEVCRLLAKTYPKITMSVFSEVCARVESARSNRCSAILTLLSAWVENIQLVDSHVDCSCDLVDNQQKTTAELKQRTETRGWGSEEATQLILNNLLHITATLSVEHSSELSLLWNTLATSHQSNLPIIINYLFVMASLSPDNLLSHTKRVCCFLMESCAVQLVDALMSHLESVNEQFNVNLERCEMPPYYRWQSISDFHEKDNGECESRSHSVDPADTNASTVAVSELIAAPKQLSVAEDEVADGVNELPMPAYGGHYSVLSSLLPPTTQPVVSFSRCNLGLMHICDLIRCGSNVEWREHVPLVLHVAVLGLDCLRPSICAHSRQAIINVVLLNASQSVPVAQVANILLSNQMNAEERGTSLAVAEECRAENLTRGETPTFSSMKFTEYRQMLLRSNALFSTESDLVQAIVFCMSEKMDRPLWANEDVTVRQWRIESAEQLGCLVRHLAELLIESIPLLAVRWTQLAMGMALSISNRHIAGRCFQIASALCQSPSPWIPGVLSRLVETVGEQHEDTQSYVTDVMLCLHTTVAHLALVPQAVPTQSPQHARSVSYTPALLRQTAMAAASAALSPTHDRKEVRHSMLINEERELPSGLTRSKSATALKSTEHGVGEEDLAALSQLLSIAVAMLESNNDNEYLLALHLLDKILDAAGTDRTLCLQRLSRTVTQLDWTAFSGIVGLVVKGAVIAAGYELSLSLLVKCVEAVDEPAMGCPNAVSLIISSGLPFLMLNFDSPTPLCITVASALANFLTAKIPEEEGDVGDNPINHLSAMMRQYAERCFSRDRFQWAKCVVKYLCDAFTPDIVQLVVLLSEMLERCAAALHMCILHCIFLLLCHGDLSHSSPIPFNAQVIRAVIKHLQGPNWKEAARILKCIVQLNNIALNGQTRDERAAGGEGSAAKSLQMEVALNGCATPPSPRKSVVDSSSLRRHNFNQVKVRERLISLLNASGLRVGLPKSASVIFSQSSHDVSHEPAGSVSSSTEKIALSHGGDIETTSSLVADPSVTDSFPRVFREFDFLEAEHDSVSESTESCFNWLSTMRPRSISNVDVEAEEQYQDDECTETAGGQRPSSADSLEVSSERTPLQSEGCSDTTEEESCDEELEEEEFVIDEEQQRVADVSSLAESVQCSRSEISEERSRARQLPIFLECNHHSSGQSEQQWLSSFAEVNNDETGELTAHATLLFSQLYRECCVRLSGVLRDASHLLSGPHRDISLIFADALDLVLKISDCPFLFVTAQYLRSFGLLSHQKCVLLELHEHYETFVERKEQCIRSLNGVRATMKLAMIGGSSSSVSNFQYLELCKSVHKLFFQLLLMSDKLDDMIKGVGNTTEAQDLDMSSEVLCLHRCLLASIPDSVHSSESLMATRLEPNSDFLLFALQKKQYKNALHALRQLRLHYGGEFGCCDQVDVEVLLLAYCRSHSSASWAVLGSHKALSLSCAQLREMNMQMAALVRSLAPDSIVVRSSRVSSASESFRP</sequence>
<feature type="domain" description="Cell morphogenesis protein N-terminal" evidence="2">
    <location>
        <begin position="155"/>
        <end position="688"/>
    </location>
</feature>
<proteinExistence type="predicted"/>
<feature type="compositionally biased region" description="Polar residues" evidence="1">
    <location>
        <begin position="2386"/>
        <end position="2409"/>
    </location>
</feature>
<reference evidence="6" key="1">
    <citation type="submission" date="2022-11" db="UniProtKB">
        <authorList>
            <consortium name="WormBaseParasite"/>
        </authorList>
    </citation>
    <scope>IDENTIFICATION</scope>
</reference>
<dbReference type="InterPro" id="IPR039867">
    <property type="entry name" value="Furry/Tao3/Mor2"/>
</dbReference>
<feature type="region of interest" description="Disordered" evidence="1">
    <location>
        <begin position="1"/>
        <end position="21"/>
    </location>
</feature>
<dbReference type="WBParaSite" id="PgR012_g186_t02">
    <property type="protein sequence ID" value="PgR012_g186_t02"/>
    <property type="gene ID" value="PgR012_g186"/>
</dbReference>
<evidence type="ECO:0000259" key="2">
    <source>
        <dbReference type="Pfam" id="PF14222"/>
    </source>
</evidence>
<dbReference type="Pfam" id="PF14222">
    <property type="entry name" value="MOR2-PAG1_N"/>
    <property type="match status" value="1"/>
</dbReference>
<feature type="compositionally biased region" description="Acidic residues" evidence="1">
    <location>
        <begin position="2367"/>
        <end position="2379"/>
    </location>
</feature>
<dbReference type="InterPro" id="IPR016024">
    <property type="entry name" value="ARM-type_fold"/>
</dbReference>
<organism evidence="5 6">
    <name type="scientific">Parascaris univalens</name>
    <name type="common">Nematode worm</name>
    <dbReference type="NCBI Taxonomy" id="6257"/>
    <lineage>
        <taxon>Eukaryota</taxon>
        <taxon>Metazoa</taxon>
        <taxon>Ecdysozoa</taxon>
        <taxon>Nematoda</taxon>
        <taxon>Chromadorea</taxon>
        <taxon>Rhabditida</taxon>
        <taxon>Spirurina</taxon>
        <taxon>Ascaridomorpha</taxon>
        <taxon>Ascaridoidea</taxon>
        <taxon>Ascarididae</taxon>
        <taxon>Parascaris</taxon>
    </lineage>
</organism>
<dbReference type="GO" id="GO:0000902">
    <property type="term" value="P:cell morphogenesis"/>
    <property type="evidence" value="ECO:0007669"/>
    <property type="project" value="InterPro"/>
</dbReference>
<evidence type="ECO:0000313" key="5">
    <source>
        <dbReference type="Proteomes" id="UP000887569"/>
    </source>
</evidence>
<protein>
    <submittedName>
        <fullName evidence="6">Cell morphogenesis protein N-terminal domain-containing protein</fullName>
    </submittedName>
</protein>
<evidence type="ECO:0000313" key="6">
    <source>
        <dbReference type="WBParaSite" id="PgR012_g186_t02"/>
    </source>
</evidence>
<dbReference type="SUPFAM" id="SSF48371">
    <property type="entry name" value="ARM repeat"/>
    <property type="match status" value="3"/>
</dbReference>